<evidence type="ECO:0000256" key="4">
    <source>
        <dbReference type="ARBA" id="ARBA00023004"/>
    </source>
</evidence>
<evidence type="ECO:0000256" key="6">
    <source>
        <dbReference type="RuleBase" id="RU000461"/>
    </source>
</evidence>
<dbReference type="OrthoDB" id="1470350at2759"/>
<name>A0A9P7YB94_9HELO</name>
<proteinExistence type="inferred from homology"/>
<dbReference type="Gene3D" id="1.10.630.10">
    <property type="entry name" value="Cytochrome P450"/>
    <property type="match status" value="1"/>
</dbReference>
<dbReference type="GO" id="GO:0016705">
    <property type="term" value="F:oxidoreductase activity, acting on paired donors, with incorporation or reduction of molecular oxygen"/>
    <property type="evidence" value="ECO:0007669"/>
    <property type="project" value="InterPro"/>
</dbReference>
<evidence type="ECO:0000256" key="5">
    <source>
        <dbReference type="PIRSR" id="PIRSR602403-1"/>
    </source>
</evidence>
<evidence type="ECO:0000313" key="8">
    <source>
        <dbReference type="EMBL" id="KAG9230466.1"/>
    </source>
</evidence>
<protein>
    <submittedName>
        <fullName evidence="8">Cytochrome P450</fullName>
    </submittedName>
</protein>
<evidence type="ECO:0000256" key="7">
    <source>
        <dbReference type="SAM" id="SignalP"/>
    </source>
</evidence>
<dbReference type="PROSITE" id="PS00086">
    <property type="entry name" value="CYTOCHROME_P450"/>
    <property type="match status" value="1"/>
</dbReference>
<organism evidence="8 9">
    <name type="scientific">Amylocarpus encephaloides</name>
    <dbReference type="NCBI Taxonomy" id="45428"/>
    <lineage>
        <taxon>Eukaryota</taxon>
        <taxon>Fungi</taxon>
        <taxon>Dikarya</taxon>
        <taxon>Ascomycota</taxon>
        <taxon>Pezizomycotina</taxon>
        <taxon>Leotiomycetes</taxon>
        <taxon>Helotiales</taxon>
        <taxon>Helotiales incertae sedis</taxon>
        <taxon>Amylocarpus</taxon>
    </lineage>
</organism>
<feature type="signal peptide" evidence="7">
    <location>
        <begin position="1"/>
        <end position="20"/>
    </location>
</feature>
<keyword evidence="6" id="KW-0503">Monooxygenase</keyword>
<dbReference type="PRINTS" id="PR00465">
    <property type="entry name" value="EP450IV"/>
</dbReference>
<accession>A0A9P7YB94</accession>
<dbReference type="PANTHER" id="PTHR47582">
    <property type="entry name" value="P450, PUTATIVE (EUROFUNG)-RELATED"/>
    <property type="match status" value="1"/>
</dbReference>
<keyword evidence="5 6" id="KW-0349">Heme</keyword>
<dbReference type="InterPro" id="IPR053007">
    <property type="entry name" value="CYP450_monoxygenase_sec-met"/>
</dbReference>
<comment type="caution">
    <text evidence="8">The sequence shown here is derived from an EMBL/GenBank/DDBJ whole genome shotgun (WGS) entry which is preliminary data.</text>
</comment>
<dbReference type="InterPro" id="IPR001128">
    <property type="entry name" value="Cyt_P450"/>
</dbReference>
<dbReference type="EMBL" id="MU251670">
    <property type="protein sequence ID" value="KAG9230466.1"/>
    <property type="molecule type" value="Genomic_DNA"/>
</dbReference>
<dbReference type="InterPro" id="IPR002403">
    <property type="entry name" value="Cyt_P450_E_grp-IV"/>
</dbReference>
<keyword evidence="6" id="KW-0560">Oxidoreductase</keyword>
<dbReference type="GO" id="GO:0004497">
    <property type="term" value="F:monooxygenase activity"/>
    <property type="evidence" value="ECO:0007669"/>
    <property type="project" value="UniProtKB-KW"/>
</dbReference>
<sequence>MPYVLLSAVAVLFFCWRTLSVNLDPREPPLVKPKMPYIWHLVGMITESTSYYDRMSKMYPPPIFTMPIFNSKTYIIQAPALVQSAFRNKNLSFEPFMAEFAQRMLGVSNKTMAPSLTPATETRPSFMDEAHKVIHESLNGPPLQKMNTDMLNTLSVSFNELGDSFQPESLFLWLRTMMTMATADTLFGTHNPLKDEPSPSDALWDFEAKIIYLIVNPFAKYFLPNAYNGRAALQSALSKFYVAKHDSDPDVGTIMKAHAKSLRSYGMPDSDIGKIELSILQVSTTNAIPTTFWHLMFVLSDPALTELIREELLTVITINHKGVKRGVNFDISKFASHCPLFVSSYGENIRLSNSAIGSRRVIQDTTITDGKPTYLLRKGANIQMPTSVAHYNTEIWAEKDSDRTQKKAYFPFGGGKHLCPGRNFAFAEILGTVAIMVLGFEVRGVDGEVLKVPVMGRSGVGEGIAKPGEDGVKMSAVLKRRKGWEGVTWGFAVVDKE</sequence>
<dbReference type="AlphaFoldDB" id="A0A9P7YB94"/>
<feature type="chain" id="PRO_5040472509" evidence="7">
    <location>
        <begin position="21"/>
        <end position="497"/>
    </location>
</feature>
<keyword evidence="4 5" id="KW-0408">Iron</keyword>
<comment type="similarity">
    <text evidence="2 6">Belongs to the cytochrome P450 family.</text>
</comment>
<dbReference type="PANTHER" id="PTHR47582:SF1">
    <property type="entry name" value="P450, PUTATIVE (EUROFUNG)-RELATED"/>
    <property type="match status" value="1"/>
</dbReference>
<reference evidence="8" key="1">
    <citation type="journal article" date="2021" name="IMA Fungus">
        <title>Genomic characterization of three marine fungi, including Emericellopsis atlantica sp. nov. with signatures of a generalist lifestyle and marine biomass degradation.</title>
        <authorList>
            <person name="Hagestad O.C."/>
            <person name="Hou L."/>
            <person name="Andersen J.H."/>
            <person name="Hansen E.H."/>
            <person name="Altermark B."/>
            <person name="Li C."/>
            <person name="Kuhnert E."/>
            <person name="Cox R.J."/>
            <person name="Crous P.W."/>
            <person name="Spatafora J.W."/>
            <person name="Lail K."/>
            <person name="Amirebrahimi M."/>
            <person name="Lipzen A."/>
            <person name="Pangilinan J."/>
            <person name="Andreopoulos W."/>
            <person name="Hayes R.D."/>
            <person name="Ng V."/>
            <person name="Grigoriev I.V."/>
            <person name="Jackson S.A."/>
            <person name="Sutton T.D.S."/>
            <person name="Dobson A.D.W."/>
            <person name="Rama T."/>
        </authorList>
    </citation>
    <scope>NUCLEOTIDE SEQUENCE</scope>
    <source>
        <strain evidence="8">TRa018bII</strain>
    </source>
</reference>
<keyword evidence="3 5" id="KW-0479">Metal-binding</keyword>
<evidence type="ECO:0000313" key="9">
    <source>
        <dbReference type="Proteomes" id="UP000824998"/>
    </source>
</evidence>
<gene>
    <name evidence="8" type="ORF">BJ875DRAFT_537113</name>
</gene>
<dbReference type="GO" id="GO:0020037">
    <property type="term" value="F:heme binding"/>
    <property type="evidence" value="ECO:0007669"/>
    <property type="project" value="InterPro"/>
</dbReference>
<keyword evidence="7" id="KW-0732">Signal</keyword>
<dbReference type="SUPFAM" id="SSF48264">
    <property type="entry name" value="Cytochrome P450"/>
    <property type="match status" value="1"/>
</dbReference>
<comment type="cofactor">
    <cofactor evidence="1 5">
        <name>heme</name>
        <dbReference type="ChEBI" id="CHEBI:30413"/>
    </cofactor>
</comment>
<dbReference type="CDD" id="cd11040">
    <property type="entry name" value="CYP7_CYP8-like"/>
    <property type="match status" value="1"/>
</dbReference>
<keyword evidence="9" id="KW-1185">Reference proteome</keyword>
<dbReference type="InterPro" id="IPR036396">
    <property type="entry name" value="Cyt_P450_sf"/>
</dbReference>
<dbReference type="Proteomes" id="UP000824998">
    <property type="component" value="Unassembled WGS sequence"/>
</dbReference>
<dbReference type="GO" id="GO:0005506">
    <property type="term" value="F:iron ion binding"/>
    <property type="evidence" value="ECO:0007669"/>
    <property type="project" value="InterPro"/>
</dbReference>
<evidence type="ECO:0000256" key="1">
    <source>
        <dbReference type="ARBA" id="ARBA00001971"/>
    </source>
</evidence>
<dbReference type="InterPro" id="IPR017972">
    <property type="entry name" value="Cyt_P450_CS"/>
</dbReference>
<feature type="binding site" description="axial binding residue" evidence="5">
    <location>
        <position position="419"/>
    </location>
    <ligand>
        <name>heme</name>
        <dbReference type="ChEBI" id="CHEBI:30413"/>
    </ligand>
    <ligandPart>
        <name>Fe</name>
        <dbReference type="ChEBI" id="CHEBI:18248"/>
    </ligandPart>
</feature>
<evidence type="ECO:0000256" key="3">
    <source>
        <dbReference type="ARBA" id="ARBA00022723"/>
    </source>
</evidence>
<evidence type="ECO:0000256" key="2">
    <source>
        <dbReference type="ARBA" id="ARBA00010617"/>
    </source>
</evidence>
<dbReference type="Pfam" id="PF00067">
    <property type="entry name" value="p450"/>
    <property type="match status" value="1"/>
</dbReference>